<gene>
    <name evidence="7" type="ORF">CAEBREN_06370</name>
</gene>
<evidence type="ECO:0000256" key="2">
    <source>
        <dbReference type="ARBA" id="ARBA00023125"/>
    </source>
</evidence>
<evidence type="ECO:0000256" key="3">
    <source>
        <dbReference type="ARBA" id="ARBA00023163"/>
    </source>
</evidence>
<name>G0MYD8_CAEBE</name>
<keyword evidence="8" id="KW-1185">Reference proteome</keyword>
<dbReference type="Proteomes" id="UP000008068">
    <property type="component" value="Unassembled WGS sequence"/>
</dbReference>
<keyword evidence="2 5" id="KW-0238">DNA-binding</keyword>
<dbReference type="GO" id="GO:0045893">
    <property type="term" value="P:positive regulation of DNA-templated transcription"/>
    <property type="evidence" value="ECO:0007669"/>
    <property type="project" value="InterPro"/>
</dbReference>
<dbReference type="InParanoid" id="G0MYD8"/>
<dbReference type="GO" id="GO:0003700">
    <property type="term" value="F:DNA-binding transcription factor activity"/>
    <property type="evidence" value="ECO:0007669"/>
    <property type="project" value="InterPro"/>
</dbReference>
<comment type="subcellular location">
    <subcellularLocation>
        <location evidence="5">Nucleus</location>
    </subcellularLocation>
</comment>
<dbReference type="GO" id="GO:0003677">
    <property type="term" value="F:DNA binding"/>
    <property type="evidence" value="ECO:0007669"/>
    <property type="project" value="UniProtKB-UniRule"/>
</dbReference>
<sequence>MEQLANREPAEFVPAPVVAINGLNPYSEYTLLVEMRRMSDIEMDYIDDKWVATNKKVVQRGRSKISLGSKTGVQWMETEIKTEIKLATCMINYGINCGTDLNQIKPNLLYQTVFVVAEHIGGKMKEISTFSFPSLKFIAVDSIRNKVLFSINYLLRMGLPFDPIWLTEPPQVDATLELIADADTDARRHS</sequence>
<comment type="caution">
    <text evidence="5">Lacks conserved residue(s) required for the propagation of feature annotation.</text>
</comment>
<dbReference type="InterPro" id="IPR008967">
    <property type="entry name" value="p53-like_TF_DNA-bd_sf"/>
</dbReference>
<evidence type="ECO:0000256" key="1">
    <source>
        <dbReference type="ARBA" id="ARBA00023015"/>
    </source>
</evidence>
<evidence type="ECO:0000259" key="6">
    <source>
        <dbReference type="PROSITE" id="PS50252"/>
    </source>
</evidence>
<organism evidence="8">
    <name type="scientific">Caenorhabditis brenneri</name>
    <name type="common">Nematode worm</name>
    <dbReference type="NCBI Taxonomy" id="135651"/>
    <lineage>
        <taxon>Eukaryota</taxon>
        <taxon>Metazoa</taxon>
        <taxon>Ecdysozoa</taxon>
        <taxon>Nematoda</taxon>
        <taxon>Chromadorea</taxon>
        <taxon>Rhabditida</taxon>
        <taxon>Rhabditina</taxon>
        <taxon>Rhabditomorpha</taxon>
        <taxon>Rhabditoidea</taxon>
        <taxon>Rhabditidae</taxon>
        <taxon>Peloderinae</taxon>
        <taxon>Caenorhabditis</taxon>
    </lineage>
</organism>
<proteinExistence type="predicted"/>
<evidence type="ECO:0000313" key="7">
    <source>
        <dbReference type="EMBL" id="EGT47438.1"/>
    </source>
</evidence>
<dbReference type="EMBL" id="GL379820">
    <property type="protein sequence ID" value="EGT47438.1"/>
    <property type="molecule type" value="Genomic_DNA"/>
</dbReference>
<dbReference type="Gene3D" id="2.60.40.820">
    <property type="entry name" value="Transcription factor, T-box"/>
    <property type="match status" value="1"/>
</dbReference>
<keyword evidence="1" id="KW-0805">Transcription regulation</keyword>
<dbReference type="AlphaFoldDB" id="G0MYD8"/>
<dbReference type="PROSITE" id="PS50252">
    <property type="entry name" value="TBOX_3"/>
    <property type="match status" value="1"/>
</dbReference>
<keyword evidence="3" id="KW-0804">Transcription</keyword>
<dbReference type="GO" id="GO:0005634">
    <property type="term" value="C:nucleus"/>
    <property type="evidence" value="ECO:0007669"/>
    <property type="project" value="UniProtKB-SubCell"/>
</dbReference>
<dbReference type="InterPro" id="IPR036960">
    <property type="entry name" value="T-box_sf"/>
</dbReference>
<dbReference type="InterPro" id="IPR046360">
    <property type="entry name" value="T-box_DNA-bd"/>
</dbReference>
<protein>
    <recommendedName>
        <fullName evidence="6">T-box domain-containing protein</fullName>
    </recommendedName>
</protein>
<evidence type="ECO:0000256" key="4">
    <source>
        <dbReference type="ARBA" id="ARBA00023242"/>
    </source>
</evidence>
<dbReference type="HOGENOM" id="CLU_1429175_0_0_1"/>
<dbReference type="SUPFAM" id="SSF49417">
    <property type="entry name" value="p53-like transcription factors"/>
    <property type="match status" value="1"/>
</dbReference>
<feature type="domain" description="T-box" evidence="6">
    <location>
        <begin position="1"/>
        <end position="151"/>
    </location>
</feature>
<evidence type="ECO:0000256" key="5">
    <source>
        <dbReference type="PROSITE-ProRule" id="PRU00201"/>
    </source>
</evidence>
<dbReference type="Pfam" id="PF00907">
    <property type="entry name" value="T-box"/>
    <property type="match status" value="1"/>
</dbReference>
<accession>G0MYD8</accession>
<reference evidence="8" key="1">
    <citation type="submission" date="2011-07" db="EMBL/GenBank/DDBJ databases">
        <authorList>
            <consortium name="Caenorhabditis brenneri Sequencing and Analysis Consortium"/>
            <person name="Wilson R.K."/>
        </authorList>
    </citation>
    <scope>NUCLEOTIDE SEQUENCE [LARGE SCALE GENOMIC DNA]</scope>
    <source>
        <strain evidence="8">PB2801</strain>
    </source>
</reference>
<evidence type="ECO:0000313" key="8">
    <source>
        <dbReference type="Proteomes" id="UP000008068"/>
    </source>
</evidence>
<keyword evidence="4 5" id="KW-0539">Nucleus</keyword>